<dbReference type="Proteomes" id="UP000585474">
    <property type="component" value="Unassembled WGS sequence"/>
</dbReference>
<proteinExistence type="predicted"/>
<keyword evidence="2" id="KW-1185">Reference proteome</keyword>
<organism evidence="1 2">
    <name type="scientific">Actinidia rufa</name>
    <dbReference type="NCBI Taxonomy" id="165716"/>
    <lineage>
        <taxon>Eukaryota</taxon>
        <taxon>Viridiplantae</taxon>
        <taxon>Streptophyta</taxon>
        <taxon>Embryophyta</taxon>
        <taxon>Tracheophyta</taxon>
        <taxon>Spermatophyta</taxon>
        <taxon>Magnoliopsida</taxon>
        <taxon>eudicotyledons</taxon>
        <taxon>Gunneridae</taxon>
        <taxon>Pentapetalae</taxon>
        <taxon>asterids</taxon>
        <taxon>Ericales</taxon>
        <taxon>Actinidiaceae</taxon>
        <taxon>Actinidia</taxon>
    </lineage>
</organism>
<dbReference type="AlphaFoldDB" id="A0A7J0DED3"/>
<evidence type="ECO:0000313" key="2">
    <source>
        <dbReference type="Proteomes" id="UP000585474"/>
    </source>
</evidence>
<dbReference type="EMBL" id="BJWL01000161">
    <property type="protein sequence ID" value="GFS32427.1"/>
    <property type="molecule type" value="Genomic_DNA"/>
</dbReference>
<sequence>MALGFTVVDGGTGGWWRRVANISDRRGGGRVGEEGESVRLGLVAKGGGNGGGWWVDHRTSAANIRRFAAGGVRSKRNGGQQLAGLASHWLDRACQS</sequence>
<evidence type="ECO:0000313" key="1">
    <source>
        <dbReference type="EMBL" id="GFS32427.1"/>
    </source>
</evidence>
<name>A0A7J0DED3_9ERIC</name>
<accession>A0A7J0DED3</accession>
<gene>
    <name evidence="1" type="ORF">Acr_00g0022730</name>
</gene>
<reference evidence="2" key="1">
    <citation type="submission" date="2019-07" db="EMBL/GenBank/DDBJ databases">
        <title>De Novo Assembly of kiwifruit Actinidia rufa.</title>
        <authorList>
            <person name="Sugita-Konishi S."/>
            <person name="Sato K."/>
            <person name="Mori E."/>
            <person name="Abe Y."/>
            <person name="Kisaki G."/>
            <person name="Hamano K."/>
            <person name="Suezawa K."/>
            <person name="Otani M."/>
            <person name="Fukuda T."/>
            <person name="Manabe T."/>
            <person name="Gomi K."/>
            <person name="Tabuchi M."/>
            <person name="Akimitsu K."/>
            <person name="Kataoka I."/>
        </authorList>
    </citation>
    <scope>NUCLEOTIDE SEQUENCE [LARGE SCALE GENOMIC DNA]</scope>
    <source>
        <strain evidence="2">cv. Fuchu</strain>
    </source>
</reference>
<comment type="caution">
    <text evidence="1">The sequence shown here is derived from an EMBL/GenBank/DDBJ whole genome shotgun (WGS) entry which is preliminary data.</text>
</comment>
<protein>
    <submittedName>
        <fullName evidence="1">Uncharacterized protein</fullName>
    </submittedName>
</protein>